<dbReference type="InterPro" id="IPR017853">
    <property type="entry name" value="GH"/>
</dbReference>
<reference evidence="2" key="1">
    <citation type="submission" date="2019-04" db="EMBL/GenBank/DDBJ databases">
        <title>Evolution of Biomass-Degrading Anaerobic Consortia Revealed by Metagenomics.</title>
        <authorList>
            <person name="Peng X."/>
        </authorList>
    </citation>
    <scope>NUCLEOTIDE SEQUENCE</scope>
    <source>
        <strain evidence="2">SIG311</strain>
    </source>
</reference>
<dbReference type="Pfam" id="PF13200">
    <property type="entry name" value="DUF4015"/>
    <property type="match status" value="1"/>
</dbReference>
<organism evidence="2 3">
    <name type="scientific">Pseudobutyrivibrio ruminis</name>
    <dbReference type="NCBI Taxonomy" id="46206"/>
    <lineage>
        <taxon>Bacteria</taxon>
        <taxon>Bacillati</taxon>
        <taxon>Bacillota</taxon>
        <taxon>Clostridia</taxon>
        <taxon>Lachnospirales</taxon>
        <taxon>Lachnospiraceae</taxon>
        <taxon>Pseudobutyrivibrio</taxon>
    </lineage>
</organism>
<dbReference type="AlphaFoldDB" id="A0A927U6Y4"/>
<dbReference type="SUPFAM" id="SSF51445">
    <property type="entry name" value="(Trans)glycosidases"/>
    <property type="match status" value="1"/>
</dbReference>
<name>A0A927U6Y4_9FIRM</name>
<protein>
    <submittedName>
        <fullName evidence="2">Sugar fermentation stimulation protein</fullName>
    </submittedName>
</protein>
<dbReference type="Gene3D" id="3.20.20.80">
    <property type="entry name" value="Glycosidases"/>
    <property type="match status" value="1"/>
</dbReference>
<dbReference type="Proteomes" id="UP000766246">
    <property type="component" value="Unassembled WGS sequence"/>
</dbReference>
<accession>A0A927U6Y4</accession>
<dbReference type="InterPro" id="IPR025275">
    <property type="entry name" value="DUF4015"/>
</dbReference>
<dbReference type="EMBL" id="SVER01000013">
    <property type="protein sequence ID" value="MBE5919466.1"/>
    <property type="molecule type" value="Genomic_DNA"/>
</dbReference>
<comment type="caution">
    <text evidence="2">The sequence shown here is derived from an EMBL/GenBank/DDBJ whole genome shotgun (WGS) entry which is preliminary data.</text>
</comment>
<gene>
    <name evidence="2" type="ORF">E7272_06420</name>
</gene>
<evidence type="ECO:0000313" key="2">
    <source>
        <dbReference type="EMBL" id="MBE5919466.1"/>
    </source>
</evidence>
<evidence type="ECO:0000259" key="1">
    <source>
        <dbReference type="Pfam" id="PF13200"/>
    </source>
</evidence>
<sequence length="387" mass="42864">MMKRLISAGIIALFLILCFTYSIKCPKVVGDPKVTELADISDESSSNGFSLAKYKENHPKVRGIYVTGPTAGTERMDDIIKLINDTELNAIVLDVKDDNGNISFNMDNPDVIETGACIPYIHDIKALMKKLKDNNIYVIGRIPCFKDPILASAKPELGLRTLEGDAVTDAGGNAWVNPCKQEVWDYIISIAQTCGELGFDEIQLDYVRFPVGVNADKAYYGSPSDDESRQKYINDFVIKISDTLHKDGVPVTADVFGTIIKSSLDSRHIGQDYKQLASSLDCICPMVYPSHYASGEFGLETPDANPHDTIFYALDGSKKVLADVPESECAVIRPWLQAFTATWVEGYLEYDGDAIRKQIDAVYESGYEEWILWNSKSNYSSDGLAIK</sequence>
<feature type="domain" description="DUF4015" evidence="1">
    <location>
        <begin position="63"/>
        <end position="379"/>
    </location>
</feature>
<evidence type="ECO:0000313" key="3">
    <source>
        <dbReference type="Proteomes" id="UP000766246"/>
    </source>
</evidence>
<proteinExistence type="predicted"/>